<feature type="transmembrane region" description="Helical" evidence="13">
    <location>
        <begin position="627"/>
        <end position="645"/>
    </location>
</feature>
<keyword evidence="9" id="KW-0325">Glycoprotein</keyword>
<reference evidence="15" key="2">
    <citation type="submission" date="2020-08" db="EMBL/GenBank/DDBJ databases">
        <title>Plant Genome Project.</title>
        <authorList>
            <person name="Zhang R.-G."/>
        </authorList>
    </citation>
    <scope>NUCLEOTIDE SEQUENCE</scope>
    <source>
        <strain evidence="15">Huo1</strain>
        <tissue evidence="15">Leaf</tissue>
    </source>
</reference>
<keyword evidence="7 13" id="KW-0472">Membrane</keyword>
<protein>
    <recommendedName>
        <fullName evidence="14">Ionotropic glutamate receptor C-terminal domain-containing protein</fullName>
    </recommendedName>
</protein>
<dbReference type="FunFam" id="3.40.190.10:FF:000103">
    <property type="entry name" value="Glutamate receptor"/>
    <property type="match status" value="1"/>
</dbReference>
<keyword evidence="3" id="KW-0813">Transport</keyword>
<sequence>MCKACISMAVEDRNSNRDHNTTVMIVPHFRDSRGDVVAAASAAIDLVKNAHVMAILGPQKSIQADLVTDIGDRERVPVISPATRPSFSQAKAMAALVNAFGWREVVLVHENSNYGSGLLPHLTAKLQENNVVVSNLSCIPPYADDDQVLDELYSLKGMQTRVLIVHMPPDLASRFFQMAKEVGMMSEGYAWLVSDPLTSFLTSVDSVSIEAMQGVLGVKAYVPRSEEFRRFSKRFHEENPDMDRTELNVFGLWAYDSMKVLSEAIERVKGNSSLARVLRNFASEGLSGDFNITNGQLQPSAFEVVNVIGKVDNTVGFWTEKYGISKEVELDGDEPVYSTEKDNLRGILWPGQTSNVPKGWQIPASGKKLRVGVPVRKGFNEYIKVVRNQETNAVEATGFCIDVFEEVIRSLPYAVPFEYIPLETTDAWSVEYYDELVYQIYLDRYDAVVGDVTILANRTKYVDFTVPYTESGIATVVPIKGDERKSAWIFMKPLTTALWLTIGASFIFIGCVVWVLEHRVNEHFQGPPGKQVGMIFWFSFSTLVYAHSKGESEEQPNKICGDCMCVRGACFVVELHCKLGIHANDTAAQVDRYDQEKRLCWLPYWLLDQWILQRYTMIDPKHLRTSGFAFVSLASSTIFFSIFLYRNQHILASSGSIKKKLCDLARAFMVKEKDDSSKHSQTSGEMALA</sequence>
<evidence type="ECO:0000313" key="16">
    <source>
        <dbReference type="Proteomes" id="UP000298416"/>
    </source>
</evidence>
<accession>A0A8X8Z5F2</accession>
<keyword evidence="5 13" id="KW-1133">Transmembrane helix</keyword>
<dbReference type="InterPro" id="IPR019594">
    <property type="entry name" value="Glu/Gly-bd"/>
</dbReference>
<evidence type="ECO:0000256" key="12">
    <source>
        <dbReference type="ARBA" id="ARBA00049638"/>
    </source>
</evidence>
<reference evidence="15" key="1">
    <citation type="submission" date="2018-01" db="EMBL/GenBank/DDBJ databases">
        <authorList>
            <person name="Mao J.F."/>
        </authorList>
    </citation>
    <scope>NUCLEOTIDE SEQUENCE</scope>
    <source>
        <strain evidence="15">Huo1</strain>
        <tissue evidence="15">Leaf</tissue>
    </source>
</reference>
<dbReference type="Gene3D" id="3.40.50.2300">
    <property type="match status" value="3"/>
</dbReference>
<evidence type="ECO:0000256" key="7">
    <source>
        <dbReference type="ARBA" id="ARBA00023136"/>
    </source>
</evidence>
<gene>
    <name evidence="15" type="ORF">SASPL_146291</name>
</gene>
<dbReference type="FunFam" id="3.40.50.2300:FF:000188">
    <property type="entry name" value="Glutamate receptor"/>
    <property type="match status" value="1"/>
</dbReference>
<comment type="subcellular location">
    <subcellularLocation>
        <location evidence="1">Membrane</location>
        <topology evidence="1">Multi-pass membrane protein</topology>
    </subcellularLocation>
</comment>
<dbReference type="SMART" id="SM00079">
    <property type="entry name" value="PBPe"/>
    <property type="match status" value="1"/>
</dbReference>
<evidence type="ECO:0000256" key="1">
    <source>
        <dbReference type="ARBA" id="ARBA00004141"/>
    </source>
</evidence>
<organism evidence="15">
    <name type="scientific">Salvia splendens</name>
    <name type="common">Scarlet sage</name>
    <dbReference type="NCBI Taxonomy" id="180675"/>
    <lineage>
        <taxon>Eukaryota</taxon>
        <taxon>Viridiplantae</taxon>
        <taxon>Streptophyta</taxon>
        <taxon>Embryophyta</taxon>
        <taxon>Tracheophyta</taxon>
        <taxon>Spermatophyta</taxon>
        <taxon>Magnoliopsida</taxon>
        <taxon>eudicotyledons</taxon>
        <taxon>Gunneridae</taxon>
        <taxon>Pentapetalae</taxon>
        <taxon>asterids</taxon>
        <taxon>lamiids</taxon>
        <taxon>Lamiales</taxon>
        <taxon>Lamiaceae</taxon>
        <taxon>Nepetoideae</taxon>
        <taxon>Mentheae</taxon>
        <taxon>Salviinae</taxon>
        <taxon>Salvia</taxon>
        <taxon>Salvia subgen. Calosphace</taxon>
        <taxon>core Calosphace</taxon>
    </lineage>
</organism>
<evidence type="ECO:0000256" key="2">
    <source>
        <dbReference type="ARBA" id="ARBA00011095"/>
    </source>
</evidence>
<evidence type="ECO:0000256" key="8">
    <source>
        <dbReference type="ARBA" id="ARBA00023170"/>
    </source>
</evidence>
<dbReference type="Pfam" id="PF00060">
    <property type="entry name" value="Lig_chan"/>
    <property type="match status" value="1"/>
</dbReference>
<dbReference type="InterPro" id="IPR015683">
    <property type="entry name" value="Ionotropic_Glu_rcpt"/>
</dbReference>
<comment type="subunit">
    <text evidence="2">May form heteromers.</text>
</comment>
<name>A0A8X8Z5F2_SALSN</name>
<keyword evidence="6" id="KW-0406">Ion transport</keyword>
<dbReference type="Pfam" id="PF10613">
    <property type="entry name" value="Lig_chan-Glu_bd"/>
    <property type="match status" value="1"/>
</dbReference>
<comment type="caution">
    <text evidence="15">The sequence shown here is derived from an EMBL/GenBank/DDBJ whole genome shotgun (WGS) entry which is preliminary data.</text>
</comment>
<keyword evidence="11" id="KW-0407">Ion channel</keyword>
<evidence type="ECO:0000256" key="10">
    <source>
        <dbReference type="ARBA" id="ARBA00023286"/>
    </source>
</evidence>
<evidence type="ECO:0000256" key="6">
    <source>
        <dbReference type="ARBA" id="ARBA00023065"/>
    </source>
</evidence>
<dbReference type="InterPro" id="IPR001320">
    <property type="entry name" value="Iontro_rcpt_C"/>
</dbReference>
<dbReference type="Pfam" id="PF01094">
    <property type="entry name" value="ANF_receptor"/>
    <property type="match status" value="1"/>
</dbReference>
<dbReference type="PANTHER" id="PTHR34836">
    <property type="entry name" value="OS06G0188250 PROTEIN"/>
    <property type="match status" value="1"/>
</dbReference>
<evidence type="ECO:0000256" key="9">
    <source>
        <dbReference type="ARBA" id="ARBA00023180"/>
    </source>
</evidence>
<evidence type="ECO:0000256" key="5">
    <source>
        <dbReference type="ARBA" id="ARBA00022989"/>
    </source>
</evidence>
<dbReference type="PANTHER" id="PTHR34836:SF1">
    <property type="entry name" value="OS09G0428600 PROTEIN"/>
    <property type="match status" value="1"/>
</dbReference>
<dbReference type="InterPro" id="IPR028082">
    <property type="entry name" value="Peripla_BP_I"/>
</dbReference>
<keyword evidence="8" id="KW-0675">Receptor</keyword>
<dbReference type="InterPro" id="IPR001828">
    <property type="entry name" value="ANF_lig-bd_rcpt"/>
</dbReference>
<dbReference type="Gene3D" id="1.10.287.70">
    <property type="match status" value="1"/>
</dbReference>
<keyword evidence="16" id="KW-1185">Reference proteome</keyword>
<dbReference type="SUPFAM" id="SSF53850">
    <property type="entry name" value="Periplasmic binding protein-like II"/>
    <property type="match status" value="1"/>
</dbReference>
<feature type="domain" description="Ionotropic glutamate receptor C-terminal" evidence="14">
    <location>
        <begin position="368"/>
        <end position="663"/>
    </location>
</feature>
<dbReference type="GO" id="GO:0016020">
    <property type="term" value="C:membrane"/>
    <property type="evidence" value="ECO:0007669"/>
    <property type="project" value="UniProtKB-SubCell"/>
</dbReference>
<comment type="function">
    <text evidence="12">Glutamate-gated receptor that probably acts as a non-selective cation channel. May be involved in light-signal transduction and calcium homeostasis via the regulation of calcium influx into cells.</text>
</comment>
<proteinExistence type="predicted"/>
<dbReference type="EMBL" id="PNBA02000018">
    <property type="protein sequence ID" value="KAG6392083.1"/>
    <property type="molecule type" value="Genomic_DNA"/>
</dbReference>
<feature type="transmembrane region" description="Helical" evidence="13">
    <location>
        <begin position="494"/>
        <end position="516"/>
    </location>
</feature>
<dbReference type="Gene3D" id="3.40.190.10">
    <property type="entry name" value="Periplasmic binding protein-like II"/>
    <property type="match status" value="1"/>
</dbReference>
<evidence type="ECO:0000256" key="11">
    <source>
        <dbReference type="ARBA" id="ARBA00023303"/>
    </source>
</evidence>
<dbReference type="GO" id="GO:0015276">
    <property type="term" value="F:ligand-gated monoatomic ion channel activity"/>
    <property type="evidence" value="ECO:0007669"/>
    <property type="project" value="InterPro"/>
</dbReference>
<keyword evidence="10" id="KW-1071">Ligand-gated ion channel</keyword>
<dbReference type="AlphaFoldDB" id="A0A8X8Z5F2"/>
<evidence type="ECO:0000259" key="14">
    <source>
        <dbReference type="SMART" id="SM00079"/>
    </source>
</evidence>
<evidence type="ECO:0000256" key="3">
    <source>
        <dbReference type="ARBA" id="ARBA00022448"/>
    </source>
</evidence>
<dbReference type="Proteomes" id="UP000298416">
    <property type="component" value="Unassembled WGS sequence"/>
</dbReference>
<dbReference type="InterPro" id="IPR044440">
    <property type="entry name" value="GABAb_receptor_plant_PBP1"/>
</dbReference>
<evidence type="ECO:0000256" key="4">
    <source>
        <dbReference type="ARBA" id="ARBA00022692"/>
    </source>
</evidence>
<keyword evidence="4 13" id="KW-0812">Transmembrane</keyword>
<dbReference type="SUPFAM" id="SSF53822">
    <property type="entry name" value="Periplasmic binding protein-like I"/>
    <property type="match status" value="1"/>
</dbReference>
<dbReference type="CDD" id="cd19990">
    <property type="entry name" value="PBP1_GABAb_receptor_plant"/>
    <property type="match status" value="1"/>
</dbReference>
<evidence type="ECO:0000256" key="13">
    <source>
        <dbReference type="SAM" id="Phobius"/>
    </source>
</evidence>
<evidence type="ECO:0000313" key="15">
    <source>
        <dbReference type="EMBL" id="KAG6392083.1"/>
    </source>
</evidence>